<evidence type="ECO:0000313" key="2">
    <source>
        <dbReference type="EMBL" id="CAG7832328.1"/>
    </source>
</evidence>
<feature type="signal peptide" evidence="1">
    <location>
        <begin position="1"/>
        <end position="19"/>
    </location>
</feature>
<comment type="caution">
    <text evidence="2">The sequence shown here is derived from an EMBL/GenBank/DDBJ whole genome shotgun (WGS) entry which is preliminary data.</text>
</comment>
<evidence type="ECO:0000256" key="1">
    <source>
        <dbReference type="SAM" id="SignalP"/>
    </source>
</evidence>
<name>A0A8J2LI88_9HEXA</name>
<dbReference type="EMBL" id="CAJVCH010564463">
    <property type="protein sequence ID" value="CAG7832328.1"/>
    <property type="molecule type" value="Genomic_DNA"/>
</dbReference>
<organism evidence="2 3">
    <name type="scientific">Allacma fusca</name>
    <dbReference type="NCBI Taxonomy" id="39272"/>
    <lineage>
        <taxon>Eukaryota</taxon>
        <taxon>Metazoa</taxon>
        <taxon>Ecdysozoa</taxon>
        <taxon>Arthropoda</taxon>
        <taxon>Hexapoda</taxon>
        <taxon>Collembola</taxon>
        <taxon>Symphypleona</taxon>
        <taxon>Sminthuridae</taxon>
        <taxon>Allacma</taxon>
    </lineage>
</organism>
<gene>
    <name evidence="2" type="ORF">AFUS01_LOCUS42015</name>
</gene>
<sequence length="111" mass="12797">MKTIFIVFLTVLAVEYAYSFTSSDCFEDVEEEWASLRRSEEHCADNARFYEDRCEARCVFNHQGATSNGVLTPESFCKLVRRRVHPQIFSVILGISNKCFRDLPDGTESMQ</sequence>
<accession>A0A8J2LI88</accession>
<reference evidence="2" key="1">
    <citation type="submission" date="2021-06" db="EMBL/GenBank/DDBJ databases">
        <authorList>
            <person name="Hodson N. C."/>
            <person name="Mongue J. A."/>
            <person name="Jaron S. K."/>
        </authorList>
    </citation>
    <scope>NUCLEOTIDE SEQUENCE</scope>
</reference>
<keyword evidence="3" id="KW-1185">Reference proteome</keyword>
<dbReference type="Proteomes" id="UP000708208">
    <property type="component" value="Unassembled WGS sequence"/>
</dbReference>
<protein>
    <submittedName>
        <fullName evidence="2">Uncharacterized protein</fullName>
    </submittedName>
</protein>
<feature type="chain" id="PRO_5035196972" evidence="1">
    <location>
        <begin position="20"/>
        <end position="111"/>
    </location>
</feature>
<evidence type="ECO:0000313" key="3">
    <source>
        <dbReference type="Proteomes" id="UP000708208"/>
    </source>
</evidence>
<proteinExistence type="predicted"/>
<keyword evidence="1" id="KW-0732">Signal</keyword>
<dbReference type="AlphaFoldDB" id="A0A8J2LI88"/>